<proteinExistence type="predicted"/>
<keyword evidence="3" id="KW-1185">Reference proteome</keyword>
<accession>A0ABT7VRF6</accession>
<comment type="caution">
    <text evidence="2">The sequence shown here is derived from an EMBL/GenBank/DDBJ whole genome shotgun (WGS) entry which is preliminary data.</text>
</comment>
<reference evidence="2" key="1">
    <citation type="submission" date="2023-06" db="EMBL/GenBank/DDBJ databases">
        <title>Uncultivated large filamentous bacteria from sulfidic sediments reveal new species and different genomic features in energy metabolism and defense.</title>
        <authorList>
            <person name="Fonseca A."/>
        </authorList>
    </citation>
    <scope>NUCLEOTIDE SEQUENCE</scope>
    <source>
        <strain evidence="2">HSG4</strain>
    </source>
</reference>
<organism evidence="2 3">
    <name type="scientific">Candidatus Marithioploca araucensis</name>
    <dbReference type="NCBI Taxonomy" id="70273"/>
    <lineage>
        <taxon>Bacteria</taxon>
        <taxon>Pseudomonadati</taxon>
        <taxon>Pseudomonadota</taxon>
        <taxon>Gammaproteobacteria</taxon>
        <taxon>Thiotrichales</taxon>
        <taxon>Thiotrichaceae</taxon>
        <taxon>Candidatus Marithioploca</taxon>
    </lineage>
</organism>
<evidence type="ECO:0000256" key="1">
    <source>
        <dbReference type="SAM" id="MobiDB-lite"/>
    </source>
</evidence>
<dbReference type="EMBL" id="JAUCGM010000096">
    <property type="protein sequence ID" value="MDM8562251.1"/>
    <property type="molecule type" value="Genomic_DNA"/>
</dbReference>
<protein>
    <submittedName>
        <fullName evidence="2">Uncharacterized protein</fullName>
    </submittedName>
</protein>
<name>A0ABT7VRF6_9GAMM</name>
<feature type="region of interest" description="Disordered" evidence="1">
    <location>
        <begin position="43"/>
        <end position="62"/>
    </location>
</feature>
<gene>
    <name evidence="2" type="ORF">QUF54_02740</name>
</gene>
<sequence>MKKVGFAVALPTLQFTHPTLANNSPLAMRSIGFNPLRVATNVPSRKQQHPLTAALPTSSAAP</sequence>
<evidence type="ECO:0000313" key="3">
    <source>
        <dbReference type="Proteomes" id="UP001171945"/>
    </source>
</evidence>
<dbReference type="Proteomes" id="UP001171945">
    <property type="component" value="Unassembled WGS sequence"/>
</dbReference>
<evidence type="ECO:0000313" key="2">
    <source>
        <dbReference type="EMBL" id="MDM8562251.1"/>
    </source>
</evidence>